<dbReference type="Pfam" id="PF03732">
    <property type="entry name" value="Retrotrans_gag"/>
    <property type="match status" value="1"/>
</dbReference>
<accession>A0A371E4G6</accession>
<feature type="region of interest" description="Disordered" evidence="1">
    <location>
        <begin position="294"/>
        <end position="335"/>
    </location>
</feature>
<dbReference type="PANTHER" id="PTHR33223:SF3">
    <property type="match status" value="1"/>
</dbReference>
<organism evidence="3 4">
    <name type="scientific">Mucuna pruriens</name>
    <name type="common">Velvet bean</name>
    <name type="synonym">Dolichos pruriens</name>
    <dbReference type="NCBI Taxonomy" id="157652"/>
    <lineage>
        <taxon>Eukaryota</taxon>
        <taxon>Viridiplantae</taxon>
        <taxon>Streptophyta</taxon>
        <taxon>Embryophyta</taxon>
        <taxon>Tracheophyta</taxon>
        <taxon>Spermatophyta</taxon>
        <taxon>Magnoliopsida</taxon>
        <taxon>eudicotyledons</taxon>
        <taxon>Gunneridae</taxon>
        <taxon>Pentapetalae</taxon>
        <taxon>rosids</taxon>
        <taxon>fabids</taxon>
        <taxon>Fabales</taxon>
        <taxon>Fabaceae</taxon>
        <taxon>Papilionoideae</taxon>
        <taxon>50 kb inversion clade</taxon>
        <taxon>NPAAA clade</taxon>
        <taxon>indigoferoid/millettioid clade</taxon>
        <taxon>Phaseoleae</taxon>
        <taxon>Mucuna</taxon>
    </lineage>
</organism>
<dbReference type="AlphaFoldDB" id="A0A371E4G6"/>
<dbReference type="Proteomes" id="UP000257109">
    <property type="component" value="Unassembled WGS sequence"/>
</dbReference>
<dbReference type="PANTHER" id="PTHR33223">
    <property type="entry name" value="CCHC-TYPE DOMAIN-CONTAINING PROTEIN"/>
    <property type="match status" value="1"/>
</dbReference>
<evidence type="ECO:0000313" key="3">
    <source>
        <dbReference type="EMBL" id="RDX60929.1"/>
    </source>
</evidence>
<comment type="caution">
    <text evidence="3">The sequence shown here is derived from an EMBL/GenBank/DDBJ whole genome shotgun (WGS) entry which is preliminary data.</text>
</comment>
<evidence type="ECO:0000259" key="2">
    <source>
        <dbReference type="Pfam" id="PF03732"/>
    </source>
</evidence>
<dbReference type="InterPro" id="IPR021109">
    <property type="entry name" value="Peptidase_aspartic_dom_sf"/>
</dbReference>
<gene>
    <name evidence="3" type="ORF">CR513_60888</name>
</gene>
<feature type="domain" description="Retrotransposon gag" evidence="2">
    <location>
        <begin position="2"/>
        <end position="62"/>
    </location>
</feature>
<feature type="non-terminal residue" evidence="3">
    <location>
        <position position="1"/>
    </location>
</feature>
<name>A0A371E4G6_MUCPR</name>
<dbReference type="EMBL" id="QJKJ01016485">
    <property type="protein sequence ID" value="RDX60929.1"/>
    <property type="molecule type" value="Genomic_DNA"/>
</dbReference>
<dbReference type="InterPro" id="IPR005162">
    <property type="entry name" value="Retrotrans_gag_dom"/>
</dbReference>
<reference evidence="3" key="1">
    <citation type="submission" date="2018-05" db="EMBL/GenBank/DDBJ databases">
        <title>Draft genome of Mucuna pruriens seed.</title>
        <authorList>
            <person name="Nnadi N.E."/>
            <person name="Vos R."/>
            <person name="Hasami M.H."/>
            <person name="Devisetty U.K."/>
            <person name="Aguiy J.C."/>
        </authorList>
    </citation>
    <scope>NUCLEOTIDE SEQUENCE [LARGE SCALE GENOMIC DNA]</scope>
    <source>
        <strain evidence="3">JCA_2017</strain>
    </source>
</reference>
<keyword evidence="4" id="KW-1185">Reference proteome</keyword>
<protein>
    <recommendedName>
        <fullName evidence="2">Retrotransposon gag domain-containing protein</fullName>
    </recommendedName>
</protein>
<evidence type="ECO:0000256" key="1">
    <source>
        <dbReference type="SAM" id="MobiDB-lite"/>
    </source>
</evidence>
<sequence>MFLEKFFLSFRTKSIRKEIFDRRQHSGETLYEYWERFNKLCATCPYHQINKKLLIQYFFEGLMLIDRSMIDATSGGALMYKTPIASRNLISNMTENPTNTCPTLQEIEPNTAEIIAMMGGQQYRQSHDQYINQRYGFMHNIPQNQQRYQPPIPKYQEPPFNKIIESGNQYPLLDAIKQILKYAKFLKELCTHKKKKLKGDVEMGRNVSALIKSEQVSSLIQPAMPKKCRYLGTFTVPCTISECTFVDAMLDLGASINVMLSSVYRSLKFGDLEPTGQAELTRINKKSLSRDEVILASPTSSRSDQSRLGNPCLASPAAQSETGKPKSARGDRSDY</sequence>
<evidence type="ECO:0000313" key="4">
    <source>
        <dbReference type="Proteomes" id="UP000257109"/>
    </source>
</evidence>
<proteinExistence type="predicted"/>
<dbReference type="Gene3D" id="2.40.70.10">
    <property type="entry name" value="Acid Proteases"/>
    <property type="match status" value="1"/>
</dbReference>
<feature type="compositionally biased region" description="Polar residues" evidence="1">
    <location>
        <begin position="297"/>
        <end position="308"/>
    </location>
</feature>
<dbReference type="OrthoDB" id="1414696at2759"/>